<accession>A0A8S5LVD7</accession>
<protein>
    <submittedName>
        <fullName evidence="1">Uncharacterized protein</fullName>
    </submittedName>
</protein>
<dbReference type="EMBL" id="BK014750">
    <property type="protein sequence ID" value="DAD74021.1"/>
    <property type="molecule type" value="Genomic_DNA"/>
</dbReference>
<sequence>MSENKRYSNLTTKPRELLKKQMDDFATFVWRGVKSFDTYGAFIINNKNSLKFYNGPSFTNEYSKPKFSSTGSNLTGISFSTQTISFQVGAYWLTEAEYREFIN</sequence>
<organism evidence="1">
    <name type="scientific">Siphoviridae sp. ctkzC12</name>
    <dbReference type="NCBI Taxonomy" id="2826446"/>
    <lineage>
        <taxon>Viruses</taxon>
        <taxon>Duplodnaviria</taxon>
        <taxon>Heunggongvirae</taxon>
        <taxon>Uroviricota</taxon>
        <taxon>Caudoviricetes</taxon>
    </lineage>
</organism>
<evidence type="ECO:0000313" key="1">
    <source>
        <dbReference type="EMBL" id="DAD74021.1"/>
    </source>
</evidence>
<name>A0A8S5LVD7_9CAUD</name>
<reference evidence="1" key="1">
    <citation type="journal article" date="2021" name="Proc. Natl. Acad. Sci. U.S.A.">
        <title>A Catalog of Tens of Thousands of Viruses from Human Metagenomes Reveals Hidden Associations with Chronic Diseases.</title>
        <authorList>
            <person name="Tisza M.J."/>
            <person name="Buck C.B."/>
        </authorList>
    </citation>
    <scope>NUCLEOTIDE SEQUENCE</scope>
    <source>
        <strain evidence="1">CtkzC12</strain>
    </source>
</reference>
<proteinExistence type="predicted"/>